<feature type="transmembrane region" description="Helical" evidence="1">
    <location>
        <begin position="94"/>
        <end position="113"/>
    </location>
</feature>
<organism evidence="2 3">
    <name type="scientific">Stylosanthes scabra</name>
    <dbReference type="NCBI Taxonomy" id="79078"/>
    <lineage>
        <taxon>Eukaryota</taxon>
        <taxon>Viridiplantae</taxon>
        <taxon>Streptophyta</taxon>
        <taxon>Embryophyta</taxon>
        <taxon>Tracheophyta</taxon>
        <taxon>Spermatophyta</taxon>
        <taxon>Magnoliopsida</taxon>
        <taxon>eudicotyledons</taxon>
        <taxon>Gunneridae</taxon>
        <taxon>Pentapetalae</taxon>
        <taxon>rosids</taxon>
        <taxon>fabids</taxon>
        <taxon>Fabales</taxon>
        <taxon>Fabaceae</taxon>
        <taxon>Papilionoideae</taxon>
        <taxon>50 kb inversion clade</taxon>
        <taxon>dalbergioids sensu lato</taxon>
        <taxon>Dalbergieae</taxon>
        <taxon>Pterocarpus clade</taxon>
        <taxon>Stylosanthes</taxon>
    </lineage>
</organism>
<proteinExistence type="predicted"/>
<feature type="transmembrane region" description="Helical" evidence="1">
    <location>
        <begin position="56"/>
        <end position="74"/>
    </location>
</feature>
<sequence>MPIQFLPLGLTFPIALAVEGAATLKRIVITLFSLSVALSIMKRIGASTTDPFEYALHLLTIFFFLAIGIAFLSGYLPKKARSVEIGITILSLRAFLWCAGCLTFSSGLLWLFNVSMANRVLYIGNLLLVFGLAVTTVAFLAWVYKFGIVAMDIQPQYTQPQGDREALTEEHANTEQPRIELATLTT</sequence>
<reference evidence="2 3" key="1">
    <citation type="journal article" date="2023" name="Plants (Basel)">
        <title>Bridging the Gap: Combining Genomics and Transcriptomics Approaches to Understand Stylosanthes scabra, an Orphan Legume from the Brazilian Caatinga.</title>
        <authorList>
            <person name="Ferreira-Neto J.R.C."/>
            <person name="da Silva M.D."/>
            <person name="Binneck E."/>
            <person name="de Melo N.F."/>
            <person name="da Silva R.H."/>
            <person name="de Melo A.L.T.M."/>
            <person name="Pandolfi V."/>
            <person name="Bustamante F.O."/>
            <person name="Brasileiro-Vidal A.C."/>
            <person name="Benko-Iseppon A.M."/>
        </authorList>
    </citation>
    <scope>NUCLEOTIDE SEQUENCE [LARGE SCALE GENOMIC DNA]</scope>
    <source>
        <tissue evidence="2">Leaves</tissue>
    </source>
</reference>
<evidence type="ECO:0000256" key="1">
    <source>
        <dbReference type="SAM" id="Phobius"/>
    </source>
</evidence>
<evidence type="ECO:0000313" key="2">
    <source>
        <dbReference type="EMBL" id="MED6214125.1"/>
    </source>
</evidence>
<dbReference type="Proteomes" id="UP001341840">
    <property type="component" value="Unassembled WGS sequence"/>
</dbReference>
<keyword evidence="1" id="KW-1133">Transmembrane helix</keyword>
<feature type="transmembrane region" description="Helical" evidence="1">
    <location>
        <begin position="120"/>
        <end position="144"/>
    </location>
</feature>
<protein>
    <recommendedName>
        <fullName evidence="4">MARVEL domain-containing protein</fullName>
    </recommendedName>
</protein>
<evidence type="ECO:0008006" key="4">
    <source>
        <dbReference type="Google" id="ProtNLM"/>
    </source>
</evidence>
<keyword evidence="1" id="KW-0812">Transmembrane</keyword>
<evidence type="ECO:0000313" key="3">
    <source>
        <dbReference type="Proteomes" id="UP001341840"/>
    </source>
</evidence>
<comment type="caution">
    <text evidence="2">The sequence shown here is derived from an EMBL/GenBank/DDBJ whole genome shotgun (WGS) entry which is preliminary data.</text>
</comment>
<keyword evidence="3" id="KW-1185">Reference proteome</keyword>
<keyword evidence="1" id="KW-0472">Membrane</keyword>
<accession>A0ABU6YVZ6</accession>
<name>A0ABU6YVZ6_9FABA</name>
<gene>
    <name evidence="2" type="ORF">PIB30_099953</name>
</gene>
<dbReference type="EMBL" id="JASCZI010244393">
    <property type="protein sequence ID" value="MED6214125.1"/>
    <property type="molecule type" value="Genomic_DNA"/>
</dbReference>